<evidence type="ECO:0000259" key="4">
    <source>
        <dbReference type="PROSITE" id="PS50949"/>
    </source>
</evidence>
<sequence>MEKQSIKQVVYNTLKESILNRKLPPGNQLVENTISSRLNVSRTPIRSAINQLATEGLVEIIPNKGAYVINPTIDEIIQAYNLRKDLEIMAIEKSINSFNQDDFLEMETIIKEEKEAIFNTDVSWYLKANQNFHMAIAKKSGNKFLVEFIEKLIQQTSIYLILFDIFLEESSPQPYGYKEHLEIIELLKQKDLTQLRECFHNHFDHAVNSLDVRKEYRGLDGLFK</sequence>
<dbReference type="Pfam" id="PF00392">
    <property type="entry name" value="GntR"/>
    <property type="match status" value="1"/>
</dbReference>
<protein>
    <submittedName>
        <fullName evidence="5">GntR family transcriptional regulator</fullName>
    </submittedName>
</protein>
<comment type="caution">
    <text evidence="5">The sequence shown here is derived from an EMBL/GenBank/DDBJ whole genome shotgun (WGS) entry which is preliminary data.</text>
</comment>
<dbReference type="SMART" id="SM00895">
    <property type="entry name" value="FCD"/>
    <property type="match status" value="1"/>
</dbReference>
<dbReference type="InterPro" id="IPR000524">
    <property type="entry name" value="Tscrpt_reg_HTH_GntR"/>
</dbReference>
<dbReference type="PANTHER" id="PTHR43537:SF5">
    <property type="entry name" value="UXU OPERON TRANSCRIPTIONAL REGULATOR"/>
    <property type="match status" value="1"/>
</dbReference>
<dbReference type="PANTHER" id="PTHR43537">
    <property type="entry name" value="TRANSCRIPTIONAL REGULATOR, GNTR FAMILY"/>
    <property type="match status" value="1"/>
</dbReference>
<accession>A0ABW3LFV6</accession>
<dbReference type="RefSeq" id="WP_390359205.1">
    <property type="nucleotide sequence ID" value="NZ_JBHTKJ010000007.1"/>
</dbReference>
<dbReference type="InterPro" id="IPR036390">
    <property type="entry name" value="WH_DNA-bd_sf"/>
</dbReference>
<keyword evidence="1" id="KW-0805">Transcription regulation</keyword>
<dbReference type="Gene3D" id="1.20.120.530">
    <property type="entry name" value="GntR ligand-binding domain-like"/>
    <property type="match status" value="1"/>
</dbReference>
<gene>
    <name evidence="5" type="ORF">ACFQ3N_02440</name>
</gene>
<dbReference type="InterPro" id="IPR008920">
    <property type="entry name" value="TF_FadR/GntR_C"/>
</dbReference>
<dbReference type="CDD" id="cd07377">
    <property type="entry name" value="WHTH_GntR"/>
    <property type="match status" value="1"/>
</dbReference>
<keyword evidence="2" id="KW-0238">DNA-binding</keyword>
<dbReference type="PROSITE" id="PS50949">
    <property type="entry name" value="HTH_GNTR"/>
    <property type="match status" value="1"/>
</dbReference>
<dbReference type="SUPFAM" id="SSF48008">
    <property type="entry name" value="GntR ligand-binding domain-like"/>
    <property type="match status" value="1"/>
</dbReference>
<dbReference type="SUPFAM" id="SSF46785">
    <property type="entry name" value="Winged helix' DNA-binding domain"/>
    <property type="match status" value="1"/>
</dbReference>
<reference evidence="6" key="1">
    <citation type="journal article" date="2019" name="Int. J. Syst. Evol. Microbiol.">
        <title>The Global Catalogue of Microorganisms (GCM) 10K type strain sequencing project: providing services to taxonomists for standard genome sequencing and annotation.</title>
        <authorList>
            <consortium name="The Broad Institute Genomics Platform"/>
            <consortium name="The Broad Institute Genome Sequencing Center for Infectious Disease"/>
            <person name="Wu L."/>
            <person name="Ma J."/>
        </authorList>
    </citation>
    <scope>NUCLEOTIDE SEQUENCE [LARGE SCALE GENOMIC DNA]</scope>
    <source>
        <strain evidence="6">CCUG 56754</strain>
    </source>
</reference>
<keyword evidence="6" id="KW-1185">Reference proteome</keyword>
<dbReference type="InterPro" id="IPR011711">
    <property type="entry name" value="GntR_C"/>
</dbReference>
<evidence type="ECO:0000256" key="1">
    <source>
        <dbReference type="ARBA" id="ARBA00023015"/>
    </source>
</evidence>
<dbReference type="EMBL" id="JBHTKJ010000007">
    <property type="protein sequence ID" value="MFD1037283.1"/>
    <property type="molecule type" value="Genomic_DNA"/>
</dbReference>
<proteinExistence type="predicted"/>
<dbReference type="Gene3D" id="1.10.10.10">
    <property type="entry name" value="Winged helix-like DNA-binding domain superfamily/Winged helix DNA-binding domain"/>
    <property type="match status" value="1"/>
</dbReference>
<dbReference type="SMART" id="SM00345">
    <property type="entry name" value="HTH_GNTR"/>
    <property type="match status" value="1"/>
</dbReference>
<evidence type="ECO:0000313" key="6">
    <source>
        <dbReference type="Proteomes" id="UP001597040"/>
    </source>
</evidence>
<evidence type="ECO:0000256" key="2">
    <source>
        <dbReference type="ARBA" id="ARBA00023125"/>
    </source>
</evidence>
<feature type="domain" description="HTH gntR-type" evidence="4">
    <location>
        <begin position="4"/>
        <end position="71"/>
    </location>
</feature>
<name>A0ABW3LFV6_9BACI</name>
<keyword evidence="3" id="KW-0804">Transcription</keyword>
<dbReference type="Proteomes" id="UP001597040">
    <property type="component" value="Unassembled WGS sequence"/>
</dbReference>
<dbReference type="InterPro" id="IPR036388">
    <property type="entry name" value="WH-like_DNA-bd_sf"/>
</dbReference>
<evidence type="ECO:0000313" key="5">
    <source>
        <dbReference type="EMBL" id="MFD1037283.1"/>
    </source>
</evidence>
<organism evidence="5 6">
    <name type="scientific">Virgibacillus byunsanensis</name>
    <dbReference type="NCBI Taxonomy" id="570945"/>
    <lineage>
        <taxon>Bacteria</taxon>
        <taxon>Bacillati</taxon>
        <taxon>Bacillota</taxon>
        <taxon>Bacilli</taxon>
        <taxon>Bacillales</taxon>
        <taxon>Bacillaceae</taxon>
        <taxon>Virgibacillus</taxon>
    </lineage>
</organism>
<evidence type="ECO:0000256" key="3">
    <source>
        <dbReference type="ARBA" id="ARBA00023163"/>
    </source>
</evidence>
<dbReference type="Pfam" id="PF07729">
    <property type="entry name" value="FCD"/>
    <property type="match status" value="1"/>
</dbReference>